<evidence type="ECO:0000256" key="2">
    <source>
        <dbReference type="ARBA" id="ARBA00022679"/>
    </source>
</evidence>
<dbReference type="GO" id="GO:0005975">
    <property type="term" value="P:carbohydrate metabolic process"/>
    <property type="evidence" value="ECO:0007669"/>
    <property type="project" value="InterPro"/>
</dbReference>
<dbReference type="InterPro" id="IPR018484">
    <property type="entry name" value="FGGY_N"/>
</dbReference>
<dbReference type="AlphaFoldDB" id="A0A172TZX3"/>
<evidence type="ECO:0000256" key="1">
    <source>
        <dbReference type="ARBA" id="ARBA00009156"/>
    </source>
</evidence>
<dbReference type="GO" id="GO:0016301">
    <property type="term" value="F:kinase activity"/>
    <property type="evidence" value="ECO:0007669"/>
    <property type="project" value="UniProtKB-KW"/>
</dbReference>
<evidence type="ECO:0000259" key="5">
    <source>
        <dbReference type="Pfam" id="PF02782"/>
    </source>
</evidence>
<feature type="domain" description="Carbohydrate kinase FGGY N-terminal" evidence="4">
    <location>
        <begin position="8"/>
        <end position="244"/>
    </location>
</feature>
<sequence>MTQTQVAYLVVDIGTGNVRVVIVKQDGTIIGEARADIQYKRDQLYPDSIYFEPDQLWQQLVRLGHEALQQAGSVTIKAVTATSQREGIVLIGQQGDSLIGLPNIDHRGREWESRIADKSRVYQLTGRFPTSLFSALKLVGIRERRDTIWSQLSFFLSISDWVEYMFTQKATYEHSQASETLLFDVAANTWSSDLQSLFNMDASLFRPLQASGSITGDILKTVAEEWRISTSAIIVKGGGDTQLAIKSTKPSVEDVVIVSGTTTPIVKLVDTYVTDSEERTWTSRDIEPGRFVFEANAGVTGLNYQRLKEVFYPNESYDVIEKELAANGHISCTASLGSLVATEKAPVIKGGFIFPAPVSHELTRSCFVRATLLDIAFSIAENYQVLNEVSPHHLDYIWACGGGMQSRSLRQLLANIIGKAVKVRKGFQQSSAVGGALLCNEALKISSTQLNDSVETILPQDQEQFKELYADWKRTRNFFSQTS</sequence>
<reference evidence="6 7" key="2">
    <citation type="journal article" date="2016" name="Int. J. Syst. Evol. Microbiol.">
        <title>Flavisolibacter tropicus sp. nov., isolated from tropical soil.</title>
        <authorList>
            <person name="Lee J.J."/>
            <person name="Kang M.S."/>
            <person name="Kim G.S."/>
            <person name="Lee C.S."/>
            <person name="Lim S."/>
            <person name="Lee J."/>
            <person name="Roh S.H."/>
            <person name="Kang H."/>
            <person name="Ha J.M."/>
            <person name="Bae S."/>
            <person name="Jung H.Y."/>
            <person name="Kim M.K."/>
        </authorList>
    </citation>
    <scope>NUCLEOTIDE SEQUENCE [LARGE SCALE GENOMIC DNA]</scope>
    <source>
        <strain evidence="6 7">LCS9</strain>
    </source>
</reference>
<dbReference type="RefSeq" id="WP_066407488.1">
    <property type="nucleotide sequence ID" value="NZ_CP011390.1"/>
</dbReference>
<dbReference type="InterPro" id="IPR000577">
    <property type="entry name" value="Carb_kinase_FGGY"/>
</dbReference>
<dbReference type="KEGG" id="fla:SY85_21365"/>
<dbReference type="InterPro" id="IPR050406">
    <property type="entry name" value="FGGY_Carb_Kinase"/>
</dbReference>
<evidence type="ECO:0000259" key="4">
    <source>
        <dbReference type="Pfam" id="PF00370"/>
    </source>
</evidence>
<dbReference type="EMBL" id="CP011390">
    <property type="protein sequence ID" value="ANE52651.1"/>
    <property type="molecule type" value="Genomic_DNA"/>
</dbReference>
<keyword evidence="7" id="KW-1185">Reference proteome</keyword>
<protein>
    <submittedName>
        <fullName evidence="6">Sugar kinase</fullName>
    </submittedName>
</protein>
<keyword evidence="2" id="KW-0808">Transferase</keyword>
<evidence type="ECO:0000256" key="3">
    <source>
        <dbReference type="ARBA" id="ARBA00022777"/>
    </source>
</evidence>
<organism evidence="6 7">
    <name type="scientific">Flavisolibacter tropicus</name>
    <dbReference type="NCBI Taxonomy" id="1492898"/>
    <lineage>
        <taxon>Bacteria</taxon>
        <taxon>Pseudomonadati</taxon>
        <taxon>Bacteroidota</taxon>
        <taxon>Chitinophagia</taxon>
        <taxon>Chitinophagales</taxon>
        <taxon>Chitinophagaceae</taxon>
        <taxon>Flavisolibacter</taxon>
    </lineage>
</organism>
<dbReference type="PANTHER" id="PTHR43095:SF2">
    <property type="entry name" value="GLUCONOKINASE"/>
    <property type="match status" value="1"/>
</dbReference>
<dbReference type="Pfam" id="PF02782">
    <property type="entry name" value="FGGY_C"/>
    <property type="match status" value="1"/>
</dbReference>
<proteinExistence type="inferred from homology"/>
<evidence type="ECO:0000313" key="6">
    <source>
        <dbReference type="EMBL" id="ANE52651.1"/>
    </source>
</evidence>
<gene>
    <name evidence="6" type="ORF">SY85_21365</name>
</gene>
<dbReference type="Pfam" id="PF00370">
    <property type="entry name" value="FGGY_N"/>
    <property type="match status" value="1"/>
</dbReference>
<dbReference type="SUPFAM" id="SSF53067">
    <property type="entry name" value="Actin-like ATPase domain"/>
    <property type="match status" value="2"/>
</dbReference>
<dbReference type="PATRIC" id="fig|1492898.3.peg.4635"/>
<dbReference type="InterPro" id="IPR018485">
    <property type="entry name" value="FGGY_C"/>
</dbReference>
<comment type="similarity">
    <text evidence="1">Belongs to the FGGY kinase family.</text>
</comment>
<dbReference type="InterPro" id="IPR043129">
    <property type="entry name" value="ATPase_NBD"/>
</dbReference>
<dbReference type="PANTHER" id="PTHR43095">
    <property type="entry name" value="SUGAR KINASE"/>
    <property type="match status" value="1"/>
</dbReference>
<dbReference type="STRING" id="1492898.SY85_21365"/>
<dbReference type="Gene3D" id="3.30.420.40">
    <property type="match status" value="2"/>
</dbReference>
<evidence type="ECO:0000313" key="7">
    <source>
        <dbReference type="Proteomes" id="UP000077177"/>
    </source>
</evidence>
<feature type="domain" description="Carbohydrate kinase FGGY C-terminal" evidence="5">
    <location>
        <begin position="352"/>
        <end position="440"/>
    </location>
</feature>
<dbReference type="PIRSF" id="PIRSF000538">
    <property type="entry name" value="GlpK"/>
    <property type="match status" value="1"/>
</dbReference>
<name>A0A172TZX3_9BACT</name>
<dbReference type="Proteomes" id="UP000077177">
    <property type="component" value="Chromosome"/>
</dbReference>
<dbReference type="OrthoDB" id="9805576at2"/>
<keyword evidence="3 6" id="KW-0418">Kinase</keyword>
<accession>A0A172TZX3</accession>
<dbReference type="CDD" id="cd07798">
    <property type="entry name" value="ASKHA_NBD_FGGY_YoaC-like"/>
    <property type="match status" value="1"/>
</dbReference>
<reference evidence="7" key="1">
    <citation type="submission" date="2015-01" db="EMBL/GenBank/DDBJ databases">
        <title>Flavisolibacter sp./LCS9/ whole genome sequencing.</title>
        <authorList>
            <person name="Kim M.K."/>
            <person name="Srinivasan S."/>
            <person name="Lee J.-J."/>
        </authorList>
    </citation>
    <scope>NUCLEOTIDE SEQUENCE [LARGE SCALE GENOMIC DNA]</scope>
    <source>
        <strain evidence="7">LCS9</strain>
    </source>
</reference>